<dbReference type="Proteomes" id="UP000323506">
    <property type="component" value="Chromosome D12"/>
</dbReference>
<gene>
    <name evidence="1" type="ORF">ES288_D12G026500v1</name>
</gene>
<sequence>MALQILPPHLSSVIGSSFRPSHIIENGTCLIKPNSLLVICRHRSQKLNKSYCSKKTHLTLHLAWLLCPSPPLLPSPLVPHLSKTWESHTFFLLRLTSGLLHSLALLAHVGFGFVIG</sequence>
<keyword evidence="2" id="KW-1185">Reference proteome</keyword>
<organism evidence="1 2">
    <name type="scientific">Gossypium darwinii</name>
    <name type="common">Darwin's cotton</name>
    <name type="synonym">Gossypium barbadense var. darwinii</name>
    <dbReference type="NCBI Taxonomy" id="34276"/>
    <lineage>
        <taxon>Eukaryota</taxon>
        <taxon>Viridiplantae</taxon>
        <taxon>Streptophyta</taxon>
        <taxon>Embryophyta</taxon>
        <taxon>Tracheophyta</taxon>
        <taxon>Spermatophyta</taxon>
        <taxon>Magnoliopsida</taxon>
        <taxon>eudicotyledons</taxon>
        <taxon>Gunneridae</taxon>
        <taxon>Pentapetalae</taxon>
        <taxon>rosids</taxon>
        <taxon>malvids</taxon>
        <taxon>Malvales</taxon>
        <taxon>Malvaceae</taxon>
        <taxon>Malvoideae</taxon>
        <taxon>Gossypium</taxon>
    </lineage>
</organism>
<evidence type="ECO:0000313" key="1">
    <source>
        <dbReference type="EMBL" id="TYG39580.1"/>
    </source>
</evidence>
<evidence type="ECO:0000313" key="2">
    <source>
        <dbReference type="Proteomes" id="UP000323506"/>
    </source>
</evidence>
<protein>
    <submittedName>
        <fullName evidence="1">Uncharacterized protein</fullName>
    </submittedName>
</protein>
<accession>A0A5D2A5E4</accession>
<name>A0A5D2A5E4_GOSDA</name>
<dbReference type="AlphaFoldDB" id="A0A5D2A5E4"/>
<proteinExistence type="predicted"/>
<dbReference type="EMBL" id="CM017712">
    <property type="protein sequence ID" value="TYG39580.1"/>
    <property type="molecule type" value="Genomic_DNA"/>
</dbReference>
<reference evidence="1 2" key="1">
    <citation type="submission" date="2019-06" db="EMBL/GenBank/DDBJ databases">
        <title>WGS assembly of Gossypium darwinii.</title>
        <authorList>
            <person name="Chen Z.J."/>
            <person name="Sreedasyam A."/>
            <person name="Ando A."/>
            <person name="Song Q."/>
            <person name="De L."/>
            <person name="Hulse-Kemp A."/>
            <person name="Ding M."/>
            <person name="Ye W."/>
            <person name="Kirkbride R."/>
            <person name="Jenkins J."/>
            <person name="Plott C."/>
            <person name="Lovell J."/>
            <person name="Lin Y.-M."/>
            <person name="Vaughn R."/>
            <person name="Liu B."/>
            <person name="Li W."/>
            <person name="Simpson S."/>
            <person name="Scheffler B."/>
            <person name="Saski C."/>
            <person name="Grover C."/>
            <person name="Hu G."/>
            <person name="Conover J."/>
            <person name="Carlson J."/>
            <person name="Shu S."/>
            <person name="Boston L."/>
            <person name="Williams M."/>
            <person name="Peterson D."/>
            <person name="Mcgee K."/>
            <person name="Jones D."/>
            <person name="Wendel J."/>
            <person name="Stelly D."/>
            <person name="Grimwood J."/>
            <person name="Schmutz J."/>
        </authorList>
    </citation>
    <scope>NUCLEOTIDE SEQUENCE [LARGE SCALE GENOMIC DNA]</scope>
    <source>
        <strain evidence="1">1808015.09</strain>
    </source>
</reference>